<dbReference type="Proteomes" id="UP001596072">
    <property type="component" value="Unassembled WGS sequence"/>
</dbReference>
<evidence type="ECO:0000313" key="5">
    <source>
        <dbReference type="Proteomes" id="UP001596072"/>
    </source>
</evidence>
<reference evidence="5" key="1">
    <citation type="journal article" date="2019" name="Int. J. Syst. Evol. Microbiol.">
        <title>The Global Catalogue of Microorganisms (GCM) 10K type strain sequencing project: providing services to taxonomists for standard genome sequencing and annotation.</title>
        <authorList>
            <consortium name="The Broad Institute Genomics Platform"/>
            <consortium name="The Broad Institute Genome Sequencing Center for Infectious Disease"/>
            <person name="Wu L."/>
            <person name="Ma J."/>
        </authorList>
    </citation>
    <scope>NUCLEOTIDE SEQUENCE [LARGE SCALE GENOMIC DNA]</scope>
    <source>
        <strain evidence="5">YIM 94188</strain>
    </source>
</reference>
<dbReference type="InterPro" id="IPR026004">
    <property type="entry name" value="Septum_form"/>
</dbReference>
<keyword evidence="5" id="KW-1185">Reference proteome</keyword>
<protein>
    <submittedName>
        <fullName evidence="4">Septum formation family protein</fullName>
    </submittedName>
</protein>
<proteinExistence type="predicted"/>
<evidence type="ECO:0000256" key="1">
    <source>
        <dbReference type="SAM" id="MobiDB-lite"/>
    </source>
</evidence>
<dbReference type="EMBL" id="JBHSNS010000010">
    <property type="protein sequence ID" value="MFC5730763.1"/>
    <property type="molecule type" value="Genomic_DNA"/>
</dbReference>
<sequence>MSDRARAARGRRHLAAAAFLVLLVPLTACSGADEGGNADRSESAAPATSTPSAAPEPPPEPTTGACYRLEFEAAVAPTADAEPVDCGQPHTSETVAVGTVDAVVDGHLLAIDSAHVQAQVAADCPRLLSRFVGGTPKNLRLSMIRPVWFTPTVEESDEGADWFRCDAVLLAGAEELAEVRGSLKDALDRPAPREAHAMCGTAAPDAKNFERVPCSARHSWRAIDVVAFKPGKYPGERTVRRAGGTQCEDAGAEVAEDPLDFRWGYEWPTQEQWQMGQTFGRCWAPD</sequence>
<dbReference type="RefSeq" id="WP_136432769.1">
    <property type="nucleotide sequence ID" value="NZ_JBHSNS010000010.1"/>
</dbReference>
<organism evidence="4 5">
    <name type="scientific">Nocardioides vastitatis</name>
    <dbReference type="NCBI Taxonomy" id="2568655"/>
    <lineage>
        <taxon>Bacteria</taxon>
        <taxon>Bacillati</taxon>
        <taxon>Actinomycetota</taxon>
        <taxon>Actinomycetes</taxon>
        <taxon>Propionibacteriales</taxon>
        <taxon>Nocardioidaceae</taxon>
        <taxon>Nocardioides</taxon>
    </lineage>
</organism>
<accession>A0ABW0ZL34</accession>
<comment type="caution">
    <text evidence="4">The sequence shown here is derived from an EMBL/GenBank/DDBJ whole genome shotgun (WGS) entry which is preliminary data.</text>
</comment>
<feature type="chain" id="PRO_5046439270" evidence="2">
    <location>
        <begin position="31"/>
        <end position="286"/>
    </location>
</feature>
<feature type="compositionally biased region" description="Low complexity" evidence="1">
    <location>
        <begin position="43"/>
        <end position="53"/>
    </location>
</feature>
<name>A0ABW0ZL34_9ACTN</name>
<feature type="region of interest" description="Disordered" evidence="1">
    <location>
        <begin position="34"/>
        <end position="64"/>
    </location>
</feature>
<gene>
    <name evidence="4" type="ORF">ACFPQB_17710</name>
</gene>
<evidence type="ECO:0000256" key="2">
    <source>
        <dbReference type="SAM" id="SignalP"/>
    </source>
</evidence>
<evidence type="ECO:0000313" key="4">
    <source>
        <dbReference type="EMBL" id="MFC5730763.1"/>
    </source>
</evidence>
<evidence type="ECO:0000259" key="3">
    <source>
        <dbReference type="Pfam" id="PF13845"/>
    </source>
</evidence>
<feature type="domain" description="Septum formation-related" evidence="3">
    <location>
        <begin position="64"/>
        <end position="282"/>
    </location>
</feature>
<keyword evidence="2" id="KW-0732">Signal</keyword>
<feature type="signal peptide" evidence="2">
    <location>
        <begin position="1"/>
        <end position="30"/>
    </location>
</feature>
<dbReference type="Pfam" id="PF13845">
    <property type="entry name" value="Septum_form"/>
    <property type="match status" value="1"/>
</dbReference>